<dbReference type="SUPFAM" id="SSF46565">
    <property type="entry name" value="Chaperone J-domain"/>
    <property type="match status" value="1"/>
</dbReference>
<dbReference type="PROSITE" id="PS51203">
    <property type="entry name" value="CS"/>
    <property type="match status" value="1"/>
</dbReference>
<feature type="region of interest" description="Disordered" evidence="1">
    <location>
        <begin position="1"/>
        <end position="74"/>
    </location>
</feature>
<dbReference type="AlphaFoldDB" id="A0AAD5DZC2"/>
<evidence type="ECO:0000313" key="5">
    <source>
        <dbReference type="Proteomes" id="UP001205105"/>
    </source>
</evidence>
<evidence type="ECO:0008006" key="6">
    <source>
        <dbReference type="Google" id="ProtNLM"/>
    </source>
</evidence>
<dbReference type="InterPro" id="IPR007052">
    <property type="entry name" value="CS_dom"/>
</dbReference>
<dbReference type="Pfam" id="PF00226">
    <property type="entry name" value="DnaJ"/>
    <property type="match status" value="1"/>
</dbReference>
<dbReference type="Gene3D" id="2.60.40.790">
    <property type="match status" value="2"/>
</dbReference>
<feature type="domain" description="J" evidence="2">
    <location>
        <begin position="20"/>
        <end position="102"/>
    </location>
</feature>
<evidence type="ECO:0000259" key="3">
    <source>
        <dbReference type="PROSITE" id="PS51203"/>
    </source>
</evidence>
<organism evidence="4 5">
    <name type="scientific">Chlorella ohadii</name>
    <dbReference type="NCBI Taxonomy" id="2649997"/>
    <lineage>
        <taxon>Eukaryota</taxon>
        <taxon>Viridiplantae</taxon>
        <taxon>Chlorophyta</taxon>
        <taxon>core chlorophytes</taxon>
        <taxon>Trebouxiophyceae</taxon>
        <taxon>Chlorellales</taxon>
        <taxon>Chlorellaceae</taxon>
        <taxon>Chlorella clade</taxon>
        <taxon>Chlorella</taxon>
    </lineage>
</organism>
<evidence type="ECO:0000259" key="2">
    <source>
        <dbReference type="PROSITE" id="PS50076"/>
    </source>
</evidence>
<dbReference type="PROSITE" id="PS00636">
    <property type="entry name" value="DNAJ_1"/>
    <property type="match status" value="1"/>
</dbReference>
<feature type="region of interest" description="Disordered" evidence="1">
    <location>
        <begin position="420"/>
        <end position="443"/>
    </location>
</feature>
<proteinExistence type="predicted"/>
<dbReference type="PROSITE" id="PS50076">
    <property type="entry name" value="DNAJ_2"/>
    <property type="match status" value="1"/>
</dbReference>
<dbReference type="EMBL" id="JADXDR010000012">
    <property type="protein sequence ID" value="KAI7845861.1"/>
    <property type="molecule type" value="Genomic_DNA"/>
</dbReference>
<dbReference type="InterPro" id="IPR008978">
    <property type="entry name" value="HSP20-like_chaperone"/>
</dbReference>
<dbReference type="CDD" id="cd00298">
    <property type="entry name" value="ACD_sHsps_p23-like"/>
    <property type="match status" value="1"/>
</dbReference>
<evidence type="ECO:0000313" key="4">
    <source>
        <dbReference type="EMBL" id="KAI7845861.1"/>
    </source>
</evidence>
<sequence length="468" mass="53313">MGRARDADPWGQLEDLDGTQHYTTLGVEPTASAEEIKKARGPPPLLPPLPPARPPPLPSAYRQLAKQHHPDKGGDPAAFARVQAAFEVLIDPKQRAVYDTWAKELQFRYVRSTAASGGAGQGFEDILLDEFDNLGLHCDPATQGSFPLHWPLVNSDHMRDRLGKAELDRKRIADAERLALQDPNHRNKAELQDIRAFKEAAAEVAALPDAQRHYDLRLAKFYMWAQTAATVFLACRVPTGYEDRELVIECTQRGLVLQAEDSPPLIDRLFEHAVDGSRPIETFRTKDNRVCVLCIPKAEYGEHWGRLFRGDSHGARCMQPPYTLSETQDDVIMEIELPFWIDPEDVSVRFGERELAVAVRNTLHLRRTYWRNTEEESRRKAEYQVLLLEECVWSLEEDINAEGERCKLLMLTLARPEPTQEEVSYKKGKRQDNRAASRPGSMHKKGFRFFADDEDMYGLEDILQARPH</sequence>
<dbReference type="CDD" id="cd06257">
    <property type="entry name" value="DnaJ"/>
    <property type="match status" value="1"/>
</dbReference>
<dbReference type="Proteomes" id="UP001205105">
    <property type="component" value="Unassembled WGS sequence"/>
</dbReference>
<dbReference type="InterPro" id="IPR050817">
    <property type="entry name" value="DjlA_DnaK_co-chaperone"/>
</dbReference>
<protein>
    <recommendedName>
        <fullName evidence="6">J domain-containing protein</fullName>
    </recommendedName>
</protein>
<dbReference type="InterPro" id="IPR036869">
    <property type="entry name" value="J_dom_sf"/>
</dbReference>
<dbReference type="Gene3D" id="1.10.287.110">
    <property type="entry name" value="DnaJ domain"/>
    <property type="match status" value="1"/>
</dbReference>
<feature type="domain" description="CS" evidence="3">
    <location>
        <begin position="217"/>
        <end position="308"/>
    </location>
</feature>
<dbReference type="SMART" id="SM00271">
    <property type="entry name" value="DnaJ"/>
    <property type="match status" value="1"/>
</dbReference>
<feature type="compositionally biased region" description="Pro residues" evidence="1">
    <location>
        <begin position="41"/>
        <end position="58"/>
    </location>
</feature>
<name>A0AAD5DZC2_9CHLO</name>
<accession>A0AAD5DZC2</accession>
<dbReference type="InterPro" id="IPR001623">
    <property type="entry name" value="DnaJ_domain"/>
</dbReference>
<dbReference type="PANTHER" id="PTHR24074">
    <property type="entry name" value="CO-CHAPERONE PROTEIN DJLA"/>
    <property type="match status" value="1"/>
</dbReference>
<keyword evidence="5" id="KW-1185">Reference proteome</keyword>
<gene>
    <name evidence="4" type="ORF">COHA_000595</name>
</gene>
<evidence type="ECO:0000256" key="1">
    <source>
        <dbReference type="SAM" id="MobiDB-lite"/>
    </source>
</evidence>
<dbReference type="Pfam" id="PF04969">
    <property type="entry name" value="CS"/>
    <property type="match status" value="2"/>
</dbReference>
<dbReference type="SUPFAM" id="SSF49764">
    <property type="entry name" value="HSP20-like chaperones"/>
    <property type="match status" value="1"/>
</dbReference>
<dbReference type="InterPro" id="IPR018253">
    <property type="entry name" value="DnaJ_domain_CS"/>
</dbReference>
<dbReference type="PRINTS" id="PR00625">
    <property type="entry name" value="JDOMAIN"/>
</dbReference>
<comment type="caution">
    <text evidence="4">The sequence shown here is derived from an EMBL/GenBank/DDBJ whole genome shotgun (WGS) entry which is preliminary data.</text>
</comment>
<reference evidence="4" key="1">
    <citation type="submission" date="2020-11" db="EMBL/GenBank/DDBJ databases">
        <title>Chlorella ohadii genome sequencing and assembly.</title>
        <authorList>
            <person name="Murik O."/>
            <person name="Treves H."/>
            <person name="Kedem I."/>
            <person name="Shotland Y."/>
            <person name="Kaplan A."/>
        </authorList>
    </citation>
    <scope>NUCLEOTIDE SEQUENCE</scope>
    <source>
        <strain evidence="4">1</strain>
    </source>
</reference>